<evidence type="ECO:0000313" key="5">
    <source>
        <dbReference type="EMBL" id="MFD0871915.1"/>
    </source>
</evidence>
<dbReference type="InterPro" id="IPR054470">
    <property type="entry name" value="FIMAH_dom"/>
</dbReference>
<proteinExistence type="predicted"/>
<feature type="chain" id="PRO_5045221629" evidence="2">
    <location>
        <begin position="29"/>
        <end position="1429"/>
    </location>
</feature>
<dbReference type="RefSeq" id="WP_379291137.1">
    <property type="nucleotide sequence ID" value="NZ_JBHTIU010000094.1"/>
</dbReference>
<evidence type="ECO:0000259" key="4">
    <source>
        <dbReference type="Pfam" id="PF22888"/>
    </source>
</evidence>
<dbReference type="Proteomes" id="UP001597120">
    <property type="component" value="Unassembled WGS sequence"/>
</dbReference>
<name>A0ABW3DFB0_9BACL</name>
<accession>A0ABW3DFB0</accession>
<dbReference type="Pfam" id="PF22888">
    <property type="entry name" value="FIMAH"/>
    <property type="match status" value="1"/>
</dbReference>
<dbReference type="Pfam" id="PF07940">
    <property type="entry name" value="Hepar_II_III_C"/>
    <property type="match status" value="1"/>
</dbReference>
<protein>
    <submittedName>
        <fullName evidence="5">FIMAH domain-containing protein</fullName>
    </submittedName>
</protein>
<comment type="caution">
    <text evidence="5">The sequence shown here is derived from an EMBL/GenBank/DDBJ whole genome shotgun (WGS) entry which is preliminary data.</text>
</comment>
<dbReference type="InterPro" id="IPR012480">
    <property type="entry name" value="Hepar_II_III_C"/>
</dbReference>
<evidence type="ECO:0000256" key="2">
    <source>
        <dbReference type="SAM" id="SignalP"/>
    </source>
</evidence>
<keyword evidence="2" id="KW-0732">Signal</keyword>
<dbReference type="SUPFAM" id="SSF48230">
    <property type="entry name" value="Chondroitin AC/alginate lyase"/>
    <property type="match status" value="1"/>
</dbReference>
<gene>
    <name evidence="5" type="ORF">ACFQ03_22560</name>
</gene>
<feature type="signal peptide" evidence="2">
    <location>
        <begin position="1"/>
        <end position="28"/>
    </location>
</feature>
<evidence type="ECO:0000313" key="6">
    <source>
        <dbReference type="Proteomes" id="UP001597120"/>
    </source>
</evidence>
<dbReference type="Gene3D" id="1.50.10.100">
    <property type="entry name" value="Chondroitin AC/alginate lyase"/>
    <property type="match status" value="1"/>
</dbReference>
<reference evidence="6" key="1">
    <citation type="journal article" date="2019" name="Int. J. Syst. Evol. Microbiol.">
        <title>The Global Catalogue of Microorganisms (GCM) 10K type strain sequencing project: providing services to taxonomists for standard genome sequencing and annotation.</title>
        <authorList>
            <consortium name="The Broad Institute Genomics Platform"/>
            <consortium name="The Broad Institute Genome Sequencing Center for Infectious Disease"/>
            <person name="Wu L."/>
            <person name="Ma J."/>
        </authorList>
    </citation>
    <scope>NUCLEOTIDE SEQUENCE [LARGE SCALE GENOMIC DNA]</scope>
    <source>
        <strain evidence="6">CCUG 57263</strain>
    </source>
</reference>
<evidence type="ECO:0000256" key="1">
    <source>
        <dbReference type="ARBA" id="ARBA00004196"/>
    </source>
</evidence>
<feature type="domain" description="FIMAH" evidence="4">
    <location>
        <begin position="1344"/>
        <end position="1424"/>
    </location>
</feature>
<feature type="domain" description="Heparinase II/III-like C-terminal" evidence="3">
    <location>
        <begin position="871"/>
        <end position="998"/>
    </location>
</feature>
<dbReference type="EMBL" id="JBHTIU010000094">
    <property type="protein sequence ID" value="MFD0871915.1"/>
    <property type="molecule type" value="Genomic_DNA"/>
</dbReference>
<dbReference type="InterPro" id="IPR008929">
    <property type="entry name" value="Chondroitin_lyas"/>
</dbReference>
<comment type="subcellular location">
    <subcellularLocation>
        <location evidence="1">Cell envelope</location>
    </subcellularLocation>
</comment>
<dbReference type="Gene3D" id="2.60.120.260">
    <property type="entry name" value="Galactose-binding domain-like"/>
    <property type="match status" value="2"/>
</dbReference>
<keyword evidence="6" id="KW-1185">Reference proteome</keyword>
<evidence type="ECO:0000259" key="3">
    <source>
        <dbReference type="Pfam" id="PF07940"/>
    </source>
</evidence>
<dbReference type="Gene3D" id="2.70.98.70">
    <property type="match status" value="1"/>
</dbReference>
<sequence length="1429" mass="158352">MKLFFLRKPVILILAALIIGTIPTHGFAAEDNPPAGDTLTYSFKQLGLPGQTTQPGWNVVGDANAAPKLVPQIYGVQMQSSLNYPTRSFEFEVPEDGNYWIRFSGYWSPNGGTADLAVDGDSIGRYSFYSVTGGYGPLVSMDTIPLTSGKHVFTLKVTDKGNGLGNGNGYYLYPCELILLNTDRVTSSKTRSTVYTPEKMAAARQNVERFAWAKSARDAAVSRAEEYLKLGYERLWELVPPQSLPRSYNTNQFEGNLSPVTGGALKELGNYPWVGDPVNEPWKITDPTSGYKFPTNDFGAYYRSGLDEHGIFDPKKADRSLLVNTLYPEKGPDWGVDDGFGWVDPETGKRYTFIAYYTHWFLWMGGNGTAVIPNALNSFRDAYIYTGDMKYARAGIILLDRIADIYPSMDLSAHDSNIYLNSHGGVVAGKATGSIWETAVIKDYVNAYDAFFSAIDDPETISFLRAKGEQYRLPLKTSAVGIRRNIEDGILRQVYPAVQRSQIRGNNGYHQSALALAAVVHDTLPETKEWLDFTFQAGGLVNRIPYTVTGGNILVSMVNDVDRDGHGNEAAPGYNASWINPYMLVADILRGYDKYPAADLYQNVKFQKMFSSMIPLTMIERYTPQIGDSGTTGNPGLNLSRILALKAFEVYGDPIFAQVVYFLNNNRTEGIHGDIFSADPEKIAADIEAVIAQHGPLNLDSVNLTGYGFTALRDGIKAKFDFGVPYSFPLMPVSETNKDYKLFEATNVLQFEATAPGDYITFDFEVTEDDEYELSLKPLHGATYGKYAVKIDGSRVAEFDFFGSGSEHEAIAKIPLTAGTHTITFECIGKNEAATGYKAGLIEMSLLNAEEQARRDDTYKDTSRDIWMYYGRNGGHGHRDTLNLGLHAFGLDLLPELGYPEQANATDKHRHEWMNNTISHNTVMVDRSKQNVQWVSQPKHYDDADRVQLIDVEAPKVYPQTELYRRTTAMIRVDDENSYAIDFFRVKGGSEHHFSFHAAEGPVSTEGLNLTAQPSGTYAGPDVPFGERPADDSVPGTQYMGPGFHWLKNVERDNNPSAQFSLDWDVTDTWKVLQTEEDIHLRLTMLGEIDDVALADGVPPRNKPGNPKSLKYMIAHRSGEQLSSLFTSVIEPYKDNRFIRSISPVSVHADGVPADDPNGIEVKAVKVELANGRTDYIVSALDSGTRYTIDGKLEFQGFFGVYSEQDGRHIYSYVNDGTAFHPIGKTDLTTDVGAVSGTVTDFTKEMSLQNSITVQLDRADARAEEWVGRTIFIENDGTRNAAYTIKGVIPLGGPSYRLDIGDATTIRSFVDNSDFSKGYVYDLEAGASFRIPLSASWELPSATVDSMIRLTDEYIAEEAVRGPLANQLRNSLRQAQHHQLKGDTVQAAKHMENFLKHINNEPMQEHITPQAKSALVRDAQEVIASLLPS</sequence>
<organism evidence="5 6">
    <name type="scientific">Paenibacillus residui</name>
    <dbReference type="NCBI Taxonomy" id="629724"/>
    <lineage>
        <taxon>Bacteria</taxon>
        <taxon>Bacillati</taxon>
        <taxon>Bacillota</taxon>
        <taxon>Bacilli</taxon>
        <taxon>Bacillales</taxon>
        <taxon>Paenibacillaceae</taxon>
        <taxon>Paenibacillus</taxon>
    </lineage>
</organism>